<evidence type="ECO:0000313" key="8">
    <source>
        <dbReference type="EMBL" id="KFI74233.1"/>
    </source>
</evidence>
<dbReference type="Proteomes" id="UP000029014">
    <property type="component" value="Unassembled WGS sequence"/>
</dbReference>
<feature type="binding site" evidence="6">
    <location>
        <position position="77"/>
    </location>
    <ligand>
        <name>Zn(2+)</name>
        <dbReference type="ChEBI" id="CHEBI:29105"/>
        <note>catalytic</note>
    </ligand>
</feature>
<reference evidence="8 9" key="1">
    <citation type="submission" date="2014-03" db="EMBL/GenBank/DDBJ databases">
        <title>Genomics of Bifidobacteria.</title>
        <authorList>
            <person name="Ventura M."/>
            <person name="Milani C."/>
            <person name="Lugli G.A."/>
        </authorList>
    </citation>
    <scope>NUCLEOTIDE SEQUENCE [LARGE SCALE GENOMIC DNA]</scope>
    <source>
        <strain evidence="8 9">LMG 11592</strain>
    </source>
</reference>
<dbReference type="InterPro" id="IPR016193">
    <property type="entry name" value="Cytidine_deaminase-like"/>
</dbReference>
<keyword evidence="1 6" id="KW-0819">tRNA processing</keyword>
<dbReference type="eggNOG" id="COG0590">
    <property type="taxonomic scope" value="Bacteria"/>
</dbReference>
<comment type="caution">
    <text evidence="8">The sequence shown here is derived from an EMBL/GenBank/DDBJ whole genome shotgun (WGS) entry which is preliminary data.</text>
</comment>
<dbReference type="HAMAP" id="MF_00972">
    <property type="entry name" value="tRNA_aden_deaminase"/>
    <property type="match status" value="1"/>
</dbReference>
<comment type="catalytic activity">
    <reaction evidence="5 6">
        <text>adenosine(34) in tRNA + H2O + H(+) = inosine(34) in tRNA + NH4(+)</text>
        <dbReference type="Rhea" id="RHEA:43168"/>
        <dbReference type="Rhea" id="RHEA-COMP:10373"/>
        <dbReference type="Rhea" id="RHEA-COMP:10374"/>
        <dbReference type="ChEBI" id="CHEBI:15377"/>
        <dbReference type="ChEBI" id="CHEBI:15378"/>
        <dbReference type="ChEBI" id="CHEBI:28938"/>
        <dbReference type="ChEBI" id="CHEBI:74411"/>
        <dbReference type="ChEBI" id="CHEBI:82852"/>
        <dbReference type="EC" id="3.5.4.33"/>
    </reaction>
</comment>
<dbReference type="GO" id="GO:0008270">
    <property type="term" value="F:zinc ion binding"/>
    <property type="evidence" value="ECO:0007669"/>
    <property type="project" value="UniProtKB-UniRule"/>
</dbReference>
<dbReference type="AlphaFoldDB" id="A0A087BT83"/>
<evidence type="ECO:0000259" key="7">
    <source>
        <dbReference type="PROSITE" id="PS51747"/>
    </source>
</evidence>
<feature type="binding site" evidence="6">
    <location>
        <position position="130"/>
    </location>
    <ligand>
        <name>Zn(2+)</name>
        <dbReference type="ChEBI" id="CHEBI:29105"/>
        <note>catalytic</note>
    </ligand>
</feature>
<dbReference type="Gene3D" id="3.40.140.10">
    <property type="entry name" value="Cytidine Deaminase, domain 2"/>
    <property type="match status" value="1"/>
</dbReference>
<dbReference type="GO" id="GO:0002100">
    <property type="term" value="P:tRNA wobble adenosine to inosine editing"/>
    <property type="evidence" value="ECO:0007669"/>
    <property type="project" value="UniProtKB-UniRule"/>
</dbReference>
<feature type="domain" description="CMP/dCMP-type deaminase" evidence="7">
    <location>
        <begin position="26"/>
        <end position="158"/>
    </location>
</feature>
<dbReference type="InterPro" id="IPR028883">
    <property type="entry name" value="tRNA_aden_deaminase"/>
</dbReference>
<dbReference type="Pfam" id="PF00383">
    <property type="entry name" value="dCMP_cyt_deam_1"/>
    <property type="match status" value="1"/>
</dbReference>
<organism evidence="8 9">
    <name type="scientific">Bifidobacterium minimum</name>
    <dbReference type="NCBI Taxonomy" id="1693"/>
    <lineage>
        <taxon>Bacteria</taxon>
        <taxon>Bacillati</taxon>
        <taxon>Actinomycetota</taxon>
        <taxon>Actinomycetes</taxon>
        <taxon>Bifidobacteriales</taxon>
        <taxon>Bifidobacteriaceae</taxon>
        <taxon>Bifidobacterium</taxon>
    </lineage>
</organism>
<keyword evidence="9" id="KW-1185">Reference proteome</keyword>
<dbReference type="CDD" id="cd01285">
    <property type="entry name" value="nucleoside_deaminase"/>
    <property type="match status" value="1"/>
</dbReference>
<dbReference type="SUPFAM" id="SSF53927">
    <property type="entry name" value="Cytidine deaminase-like"/>
    <property type="match status" value="1"/>
</dbReference>
<evidence type="ECO:0000256" key="3">
    <source>
        <dbReference type="ARBA" id="ARBA00022801"/>
    </source>
</evidence>
<name>A0A087BT83_9BIFI</name>
<comment type="similarity">
    <text evidence="6">Belongs to the cytidine and deoxycytidylate deaminase family.</text>
</comment>
<evidence type="ECO:0000256" key="4">
    <source>
        <dbReference type="ARBA" id="ARBA00022833"/>
    </source>
</evidence>
<dbReference type="GO" id="GO:0052717">
    <property type="term" value="F:tRNA-specific adenosine-34 deaminase activity"/>
    <property type="evidence" value="ECO:0007669"/>
    <property type="project" value="UniProtKB-UniRule"/>
</dbReference>
<comment type="subunit">
    <text evidence="6">Homodimer.</text>
</comment>
<feature type="binding site" evidence="6">
    <location>
        <position position="127"/>
    </location>
    <ligand>
        <name>Zn(2+)</name>
        <dbReference type="ChEBI" id="CHEBI:29105"/>
        <note>catalytic</note>
    </ligand>
</feature>
<evidence type="ECO:0000256" key="6">
    <source>
        <dbReference type="HAMAP-Rule" id="MF_00972"/>
    </source>
</evidence>
<dbReference type="EC" id="3.5.4.33" evidence="6"/>
<keyword evidence="4 6" id="KW-0862">Zinc</keyword>
<dbReference type="PANTHER" id="PTHR11079">
    <property type="entry name" value="CYTOSINE DEAMINASE FAMILY MEMBER"/>
    <property type="match status" value="1"/>
</dbReference>
<dbReference type="InterPro" id="IPR002125">
    <property type="entry name" value="CMP_dCMP_dom"/>
</dbReference>
<dbReference type="PANTHER" id="PTHR11079:SF202">
    <property type="entry name" value="TRNA-SPECIFIC ADENOSINE DEAMINASE"/>
    <property type="match status" value="1"/>
</dbReference>
<dbReference type="STRING" id="1693.BMIN_1132"/>
<protein>
    <recommendedName>
        <fullName evidence="6">tRNA-specific adenosine deaminase</fullName>
        <ecNumber evidence="6">3.5.4.33</ecNumber>
    </recommendedName>
</protein>
<proteinExistence type="inferred from homology"/>
<dbReference type="PROSITE" id="PS51747">
    <property type="entry name" value="CYT_DCMP_DEAMINASES_2"/>
    <property type="match status" value="1"/>
</dbReference>
<evidence type="ECO:0000313" key="9">
    <source>
        <dbReference type="Proteomes" id="UP000029014"/>
    </source>
</evidence>
<gene>
    <name evidence="6" type="primary">tadA</name>
    <name evidence="8" type="ORF">BMIN_1132</name>
</gene>
<comment type="function">
    <text evidence="6">Catalyzes the deamination of adenosine to inosine at the wobble position 34 of tRNA(Arg2).</text>
</comment>
<evidence type="ECO:0000256" key="1">
    <source>
        <dbReference type="ARBA" id="ARBA00022694"/>
    </source>
</evidence>
<evidence type="ECO:0000256" key="2">
    <source>
        <dbReference type="ARBA" id="ARBA00022723"/>
    </source>
</evidence>
<comment type="cofactor">
    <cofactor evidence="6">
        <name>Zn(2+)</name>
        <dbReference type="ChEBI" id="CHEBI:29105"/>
    </cofactor>
    <text evidence="6">Binds 1 zinc ion per subunit.</text>
</comment>
<keyword evidence="3 6" id="KW-0378">Hydrolase</keyword>
<sequence>MRPVAGSARTPPECAVGLRGASVGFMRYDKGMTEALALAGQAGRVGEVPVGAVVLDASGVCIGRGRNRRETDDPLAHAEIEAIRQASRVVRVRSVGNGGAVAGGAATGRASLWNLAGCTLIVTLEPCPMCAGAVVQTHMDRVVFGAWDEKLGACGSVWDIPRDPHIGHHPEVVGGLRAEECSVLLSEFFRGRRSEGGPAL</sequence>
<accession>A0A087BT83</accession>
<keyword evidence="2 6" id="KW-0479">Metal-binding</keyword>
<evidence type="ECO:0000256" key="5">
    <source>
        <dbReference type="ARBA" id="ARBA00048045"/>
    </source>
</evidence>
<feature type="active site" description="Proton donor" evidence="6">
    <location>
        <position position="79"/>
    </location>
</feature>
<dbReference type="EMBL" id="JGZD01000001">
    <property type="protein sequence ID" value="KFI74233.1"/>
    <property type="molecule type" value="Genomic_DNA"/>
</dbReference>